<sequence length="66" mass="7875">KSSSIFFTPSRKFKILTIPNILGLGKLYKLGFTKKLDVHKFCTKSIFDRFFLHHLKNSKYYPFPKY</sequence>
<evidence type="ECO:0000313" key="1">
    <source>
        <dbReference type="EMBL" id="URE11985.1"/>
    </source>
</evidence>
<name>A0A9E7GCN8_9LILI</name>
<proteinExistence type="predicted"/>
<evidence type="ECO:0008006" key="3">
    <source>
        <dbReference type="Google" id="ProtNLM"/>
    </source>
</evidence>
<keyword evidence="2" id="KW-1185">Reference proteome</keyword>
<gene>
    <name evidence="1" type="ORF">MUK42_14458</name>
</gene>
<protein>
    <recommendedName>
        <fullName evidence="3">Maturase K</fullName>
    </recommendedName>
</protein>
<accession>A0A9E7GCN8</accession>
<dbReference type="AlphaFoldDB" id="A0A9E7GCN8"/>
<dbReference type="EMBL" id="CP097508">
    <property type="protein sequence ID" value="URE11985.1"/>
    <property type="molecule type" value="Genomic_DNA"/>
</dbReference>
<organism evidence="1 2">
    <name type="scientific">Musa troglodytarum</name>
    <name type="common">fe'i banana</name>
    <dbReference type="NCBI Taxonomy" id="320322"/>
    <lineage>
        <taxon>Eukaryota</taxon>
        <taxon>Viridiplantae</taxon>
        <taxon>Streptophyta</taxon>
        <taxon>Embryophyta</taxon>
        <taxon>Tracheophyta</taxon>
        <taxon>Spermatophyta</taxon>
        <taxon>Magnoliopsida</taxon>
        <taxon>Liliopsida</taxon>
        <taxon>Zingiberales</taxon>
        <taxon>Musaceae</taxon>
        <taxon>Musa</taxon>
    </lineage>
</organism>
<evidence type="ECO:0000313" key="2">
    <source>
        <dbReference type="Proteomes" id="UP001055439"/>
    </source>
</evidence>
<dbReference type="Proteomes" id="UP001055439">
    <property type="component" value="Chromosome 6"/>
</dbReference>
<feature type="non-terminal residue" evidence="1">
    <location>
        <position position="1"/>
    </location>
</feature>
<reference evidence="1" key="1">
    <citation type="submission" date="2022-05" db="EMBL/GenBank/DDBJ databases">
        <title>The Musa troglodytarum L. genome provides insights into the mechanism of non-climacteric behaviour and enrichment of carotenoids.</title>
        <authorList>
            <person name="Wang J."/>
        </authorList>
    </citation>
    <scope>NUCLEOTIDE SEQUENCE</scope>
    <source>
        <tissue evidence="1">Leaf</tissue>
    </source>
</reference>